<dbReference type="Proteomes" id="UP000243459">
    <property type="component" value="Chromosome 2"/>
</dbReference>
<dbReference type="EMBL" id="CM007382">
    <property type="protein sequence ID" value="ONK78751.1"/>
    <property type="molecule type" value="Genomic_DNA"/>
</dbReference>
<reference evidence="3" key="1">
    <citation type="journal article" date="2017" name="Nat. Commun.">
        <title>The asparagus genome sheds light on the origin and evolution of a young Y chromosome.</title>
        <authorList>
            <person name="Harkess A."/>
            <person name="Zhou J."/>
            <person name="Xu C."/>
            <person name="Bowers J.E."/>
            <person name="Van der Hulst R."/>
            <person name="Ayyampalayam S."/>
            <person name="Mercati F."/>
            <person name="Riccardi P."/>
            <person name="McKain M.R."/>
            <person name="Kakrana A."/>
            <person name="Tang H."/>
            <person name="Ray J."/>
            <person name="Groenendijk J."/>
            <person name="Arikit S."/>
            <person name="Mathioni S.M."/>
            <person name="Nakano M."/>
            <person name="Shan H."/>
            <person name="Telgmann-Rauber A."/>
            <person name="Kanno A."/>
            <person name="Yue Z."/>
            <person name="Chen H."/>
            <person name="Li W."/>
            <person name="Chen Y."/>
            <person name="Xu X."/>
            <person name="Zhang Y."/>
            <person name="Luo S."/>
            <person name="Chen H."/>
            <person name="Gao J."/>
            <person name="Mao Z."/>
            <person name="Pires J.C."/>
            <person name="Luo M."/>
            <person name="Kudrna D."/>
            <person name="Wing R.A."/>
            <person name="Meyers B.C."/>
            <person name="Yi K."/>
            <person name="Kong H."/>
            <person name="Lavrijsen P."/>
            <person name="Sunseri F."/>
            <person name="Falavigna A."/>
            <person name="Ye Y."/>
            <person name="Leebens-Mack J.H."/>
            <person name="Chen G."/>
        </authorList>
    </citation>
    <scope>NUCLEOTIDE SEQUENCE [LARGE SCALE GENOMIC DNA]</scope>
    <source>
        <strain evidence="3">cv. DH0086</strain>
    </source>
</reference>
<evidence type="ECO:0000256" key="1">
    <source>
        <dbReference type="SAM" id="Phobius"/>
    </source>
</evidence>
<evidence type="ECO:0000313" key="2">
    <source>
        <dbReference type="EMBL" id="ONK78751.1"/>
    </source>
</evidence>
<dbReference type="OMA" id="LCHEGER"/>
<evidence type="ECO:0000313" key="3">
    <source>
        <dbReference type="Proteomes" id="UP000243459"/>
    </source>
</evidence>
<accession>A0A5P1FPY0</accession>
<protein>
    <submittedName>
        <fullName evidence="2">Uncharacterized protein</fullName>
    </submittedName>
</protein>
<dbReference type="AlphaFoldDB" id="A0A5P1FPY0"/>
<dbReference type="Gramene" id="ONK78751">
    <property type="protein sequence ID" value="ONK78751"/>
    <property type="gene ID" value="A4U43_C02F22040"/>
</dbReference>
<gene>
    <name evidence="2" type="ORF">A4U43_C02F22040</name>
</gene>
<keyword evidence="1" id="KW-0472">Membrane</keyword>
<keyword evidence="1" id="KW-1133">Transmembrane helix</keyword>
<organism evidence="2 3">
    <name type="scientific">Asparagus officinalis</name>
    <name type="common">Garden asparagus</name>
    <dbReference type="NCBI Taxonomy" id="4686"/>
    <lineage>
        <taxon>Eukaryota</taxon>
        <taxon>Viridiplantae</taxon>
        <taxon>Streptophyta</taxon>
        <taxon>Embryophyta</taxon>
        <taxon>Tracheophyta</taxon>
        <taxon>Spermatophyta</taxon>
        <taxon>Magnoliopsida</taxon>
        <taxon>Liliopsida</taxon>
        <taxon>Asparagales</taxon>
        <taxon>Asparagaceae</taxon>
        <taxon>Asparagoideae</taxon>
        <taxon>Asparagus</taxon>
    </lineage>
</organism>
<name>A0A5P1FPY0_ASPOF</name>
<feature type="transmembrane region" description="Helical" evidence="1">
    <location>
        <begin position="6"/>
        <end position="30"/>
    </location>
</feature>
<sequence>MIYRKWSLFSSTIVIWGGVGTVALAQFFLFGGKEKFQGYLCREGERLRQQDRAVMAAENRCAIENFG</sequence>
<proteinExistence type="predicted"/>
<keyword evidence="3" id="KW-1185">Reference proteome</keyword>
<keyword evidence="1" id="KW-0812">Transmembrane</keyword>